<proteinExistence type="predicted"/>
<dbReference type="InterPro" id="IPR056696">
    <property type="entry name" value="DUF7794"/>
</dbReference>
<protein>
    <recommendedName>
        <fullName evidence="3">DUF7794 domain-containing protein</fullName>
    </recommendedName>
</protein>
<sequence>MEFRLVLHLSLLILLSTQQLQARVPVPALILNGESKGSVAFIDGYLQRYIRSNAQDSSGKAISMSLTEVAATISVLLGFAPPPSLPAASSSKLSQVLYPNPFDKPHAIFLLEVGGVVGYILAEPSDYTEYLNTRAGEVFKSSISGSSNAKLELPGEDEVSVVHLDRTLDFECNDACLDEELREFASWIGGSYVGSIDSSDWKLTISLSSGSTLDLHLTKKSDLQFASSLISLVTNVKKTMAKHEVLSGRRIISSEIMKGHFSGIEALTDEYGWGTIAHQGVELLQTVLVKISNMLQMAYGGKIVEVIILNEELSSESGILLDVASIPRISRVLEEASSSDTTGSEVLLVRRTLAWITGVILLISTFIGIYYLLNMPLTRDTLLYSNVKID</sequence>
<evidence type="ECO:0000313" key="5">
    <source>
        <dbReference type="Proteomes" id="UP000734854"/>
    </source>
</evidence>
<keyword evidence="1" id="KW-1133">Transmembrane helix</keyword>
<dbReference type="Pfam" id="PF25070">
    <property type="entry name" value="DUF7794"/>
    <property type="match status" value="1"/>
</dbReference>
<keyword evidence="5" id="KW-1185">Reference proteome</keyword>
<evidence type="ECO:0000256" key="2">
    <source>
        <dbReference type="SAM" id="SignalP"/>
    </source>
</evidence>
<evidence type="ECO:0000313" key="4">
    <source>
        <dbReference type="EMBL" id="KAG6493603.1"/>
    </source>
</evidence>
<feature type="domain" description="DUF7794" evidence="3">
    <location>
        <begin position="36"/>
        <end position="311"/>
    </location>
</feature>
<gene>
    <name evidence="4" type="ORF">ZIOFF_048595</name>
</gene>
<feature type="transmembrane region" description="Helical" evidence="1">
    <location>
        <begin position="353"/>
        <end position="373"/>
    </location>
</feature>
<organism evidence="4 5">
    <name type="scientific">Zingiber officinale</name>
    <name type="common">Ginger</name>
    <name type="synonym">Amomum zingiber</name>
    <dbReference type="NCBI Taxonomy" id="94328"/>
    <lineage>
        <taxon>Eukaryota</taxon>
        <taxon>Viridiplantae</taxon>
        <taxon>Streptophyta</taxon>
        <taxon>Embryophyta</taxon>
        <taxon>Tracheophyta</taxon>
        <taxon>Spermatophyta</taxon>
        <taxon>Magnoliopsida</taxon>
        <taxon>Liliopsida</taxon>
        <taxon>Zingiberales</taxon>
        <taxon>Zingiberaceae</taxon>
        <taxon>Zingiber</taxon>
    </lineage>
</organism>
<evidence type="ECO:0000256" key="1">
    <source>
        <dbReference type="SAM" id="Phobius"/>
    </source>
</evidence>
<keyword evidence="1" id="KW-0812">Transmembrane</keyword>
<dbReference type="PANTHER" id="PTHR37735:SF1">
    <property type="entry name" value="OS08G0567000 PROTEIN"/>
    <property type="match status" value="1"/>
</dbReference>
<dbReference type="AlphaFoldDB" id="A0A8J5FPX9"/>
<accession>A0A8J5FPX9</accession>
<keyword evidence="2" id="KW-0732">Signal</keyword>
<evidence type="ECO:0000259" key="3">
    <source>
        <dbReference type="Pfam" id="PF25070"/>
    </source>
</evidence>
<feature type="signal peptide" evidence="2">
    <location>
        <begin position="1"/>
        <end position="22"/>
    </location>
</feature>
<dbReference type="GO" id="GO:0012505">
    <property type="term" value="C:endomembrane system"/>
    <property type="evidence" value="ECO:0007669"/>
    <property type="project" value="TreeGrafter"/>
</dbReference>
<dbReference type="Proteomes" id="UP000734854">
    <property type="component" value="Unassembled WGS sequence"/>
</dbReference>
<feature type="chain" id="PRO_5035256760" description="DUF7794 domain-containing protein" evidence="2">
    <location>
        <begin position="23"/>
        <end position="390"/>
    </location>
</feature>
<keyword evidence="1" id="KW-0472">Membrane</keyword>
<name>A0A8J5FPX9_ZINOF</name>
<comment type="caution">
    <text evidence="4">The sequence shown here is derived from an EMBL/GenBank/DDBJ whole genome shotgun (WGS) entry which is preliminary data.</text>
</comment>
<dbReference type="PANTHER" id="PTHR37735">
    <property type="entry name" value="OS08G0567000 PROTEIN"/>
    <property type="match status" value="1"/>
</dbReference>
<dbReference type="EMBL" id="JACMSC010000013">
    <property type="protein sequence ID" value="KAG6493603.1"/>
    <property type="molecule type" value="Genomic_DNA"/>
</dbReference>
<reference evidence="4 5" key="1">
    <citation type="submission" date="2020-08" db="EMBL/GenBank/DDBJ databases">
        <title>Plant Genome Project.</title>
        <authorList>
            <person name="Zhang R.-G."/>
        </authorList>
    </citation>
    <scope>NUCLEOTIDE SEQUENCE [LARGE SCALE GENOMIC DNA]</scope>
    <source>
        <tissue evidence="4">Rhizome</tissue>
    </source>
</reference>